<dbReference type="InterPro" id="IPR029058">
    <property type="entry name" value="AB_hydrolase_fold"/>
</dbReference>
<keyword evidence="2" id="KW-0645">Protease</keyword>
<evidence type="ECO:0000259" key="1">
    <source>
        <dbReference type="Pfam" id="PF12146"/>
    </source>
</evidence>
<dbReference type="GO" id="GO:0004177">
    <property type="term" value="F:aminopeptidase activity"/>
    <property type="evidence" value="ECO:0007669"/>
    <property type="project" value="UniProtKB-KW"/>
</dbReference>
<dbReference type="InterPro" id="IPR022742">
    <property type="entry name" value="Hydrolase_4"/>
</dbReference>
<keyword evidence="2" id="KW-0378">Hydrolase</keyword>
<dbReference type="AlphaFoldDB" id="A0A222E7A0"/>
<sequence length="263" mass="28914">MTPFLFGTPERRLFGVYHPAFTSRATVRAAVLCYPWGHEYIYAHRSMVKLASVLAENGYHVLRFDYFGTGDSAGDAVEVSLDGCREDILTAAEELMDMSGGESVSLIGLRLGASLAAEVAVEDRGLIDRLVLWDPVVCGPEYVAALYHSAANMPIGKAPPPKRPVELGGGHEICGFPLTDSQRDQISRVELVPLIPRLPRRTVTMVTRPIPSHEQFRAALGDGHAADKSFISVPDHPAWHENWPLDAGTMPVDVINRIKEWMT</sequence>
<dbReference type="OrthoDB" id="249225at2"/>
<name>A0A222E7A0_9RHOB</name>
<keyword evidence="3" id="KW-1185">Reference proteome</keyword>
<reference evidence="2 3" key="1">
    <citation type="submission" date="2017-07" db="EMBL/GenBank/DDBJ databases">
        <title>Genome Sequence of Antarctobacter heliothermus Strain SMS3 Isolated from a culture of the Diatom Skeletonema marinoi.</title>
        <authorList>
            <person name="Topel M."/>
            <person name="Pinder M.I.M."/>
            <person name="Johansson O.N."/>
            <person name="Kourtchenko O."/>
            <person name="Godhe A."/>
            <person name="Clarke A.K."/>
        </authorList>
    </citation>
    <scope>NUCLEOTIDE SEQUENCE [LARGE SCALE GENOMIC DNA]</scope>
    <source>
        <strain evidence="2 3">SMS3</strain>
    </source>
</reference>
<keyword evidence="2" id="KW-0031">Aminopeptidase</keyword>
<accession>A0A222E7A0</accession>
<feature type="domain" description="Serine aminopeptidase S33" evidence="1">
    <location>
        <begin position="47"/>
        <end position="147"/>
    </location>
</feature>
<dbReference type="RefSeq" id="WP_094035907.1">
    <property type="nucleotide sequence ID" value="NZ_CP022540.1"/>
</dbReference>
<organism evidence="2 3">
    <name type="scientific">Antarctobacter heliothermus</name>
    <dbReference type="NCBI Taxonomy" id="74033"/>
    <lineage>
        <taxon>Bacteria</taxon>
        <taxon>Pseudomonadati</taxon>
        <taxon>Pseudomonadota</taxon>
        <taxon>Alphaproteobacteria</taxon>
        <taxon>Rhodobacterales</taxon>
        <taxon>Roseobacteraceae</taxon>
        <taxon>Antarctobacter</taxon>
    </lineage>
</organism>
<dbReference type="Gene3D" id="3.40.50.1820">
    <property type="entry name" value="alpha/beta hydrolase"/>
    <property type="match status" value="1"/>
</dbReference>
<dbReference type="Pfam" id="PF12146">
    <property type="entry name" value="Hydrolase_4"/>
    <property type="match status" value="1"/>
</dbReference>
<dbReference type="SUPFAM" id="SSF53474">
    <property type="entry name" value="alpha/beta-Hydrolases"/>
    <property type="match status" value="1"/>
</dbReference>
<protein>
    <submittedName>
        <fullName evidence="2">Serine aminopeptidase, S33</fullName>
    </submittedName>
</protein>
<proteinExistence type="predicted"/>
<dbReference type="EMBL" id="CP022540">
    <property type="protein sequence ID" value="ASP22074.1"/>
    <property type="molecule type" value="Genomic_DNA"/>
</dbReference>
<evidence type="ECO:0000313" key="2">
    <source>
        <dbReference type="EMBL" id="ASP22074.1"/>
    </source>
</evidence>
<dbReference type="Proteomes" id="UP000203589">
    <property type="component" value="Chromosome"/>
</dbReference>
<dbReference type="KEGG" id="aht:ANTHELSMS3_03444"/>
<evidence type="ECO:0000313" key="3">
    <source>
        <dbReference type="Proteomes" id="UP000203589"/>
    </source>
</evidence>
<gene>
    <name evidence="2" type="ORF">ANTHELSMS3_03444</name>
</gene>